<dbReference type="Proteomes" id="UP001199424">
    <property type="component" value="Unassembled WGS sequence"/>
</dbReference>
<keyword evidence="1" id="KW-0812">Transmembrane</keyword>
<keyword evidence="1" id="KW-0472">Membrane</keyword>
<organism evidence="2 3">
    <name type="scientific">Hominenteromicrobium mulieris</name>
    <dbReference type="NCBI Taxonomy" id="2885357"/>
    <lineage>
        <taxon>Bacteria</taxon>
        <taxon>Bacillati</taxon>
        <taxon>Bacillota</taxon>
        <taxon>Clostridia</taxon>
        <taxon>Eubacteriales</taxon>
        <taxon>Oscillospiraceae</taxon>
        <taxon>Hominenteromicrobium</taxon>
    </lineage>
</organism>
<evidence type="ECO:0000256" key="1">
    <source>
        <dbReference type="SAM" id="Phobius"/>
    </source>
</evidence>
<keyword evidence="1" id="KW-1133">Transmembrane helix</keyword>
<reference evidence="2" key="1">
    <citation type="submission" date="2021-10" db="EMBL/GenBank/DDBJ databases">
        <title>Anaerobic single-cell dispensing facilitates the cultivation of human gut bacteria.</title>
        <authorList>
            <person name="Afrizal A."/>
        </authorList>
    </citation>
    <scope>NUCLEOTIDE SEQUENCE</scope>
    <source>
        <strain evidence="2">CLA-AA-H250</strain>
    </source>
</reference>
<evidence type="ECO:0000313" key="2">
    <source>
        <dbReference type="EMBL" id="MCC2136501.1"/>
    </source>
</evidence>
<dbReference type="EMBL" id="JAJEQC010000004">
    <property type="protein sequence ID" value="MCC2136501.1"/>
    <property type="molecule type" value="Genomic_DNA"/>
</dbReference>
<proteinExistence type="predicted"/>
<feature type="transmembrane region" description="Helical" evidence="1">
    <location>
        <begin position="6"/>
        <end position="26"/>
    </location>
</feature>
<dbReference type="Pfam" id="PF09578">
    <property type="entry name" value="Spore_YabQ"/>
    <property type="match status" value="1"/>
</dbReference>
<feature type="transmembrane region" description="Helical" evidence="1">
    <location>
        <begin position="38"/>
        <end position="63"/>
    </location>
</feature>
<name>A0AAE3DFI4_9FIRM</name>
<comment type="caution">
    <text evidence="2">The sequence shown here is derived from an EMBL/GenBank/DDBJ whole genome shotgun (WGS) entry which is preliminary data.</text>
</comment>
<accession>A0AAE3DFI4</accession>
<feature type="transmembrane region" description="Helical" evidence="1">
    <location>
        <begin position="69"/>
        <end position="91"/>
    </location>
</feature>
<dbReference type="InterPro" id="IPR019074">
    <property type="entry name" value="YabQ"/>
</dbReference>
<dbReference type="AlphaFoldDB" id="A0AAE3DFI4"/>
<gene>
    <name evidence="2" type="ORF">LKD31_05675</name>
</gene>
<dbReference type="NCBIfam" id="TIGR02893">
    <property type="entry name" value="spore_yabQ"/>
    <property type="match status" value="1"/>
</dbReference>
<sequence length="144" mass="16024">MSGIPAETLLLCLVCGVLLGFVFAVLEFLRLLFSLGKIAAAVTDVLFCLFAAVVTFLLSLAVSVGHARFFQIACEVIGFLCVQVTVTHGICRFLPYAERRLHGFRNRIFAKYAQGRRKKVEALLKSGKKHKSFLNKSKKSEKRT</sequence>
<protein>
    <submittedName>
        <fullName evidence="2">Spore cortex biosynthesis protein YabQ</fullName>
    </submittedName>
</protein>
<evidence type="ECO:0000313" key="3">
    <source>
        <dbReference type="Proteomes" id="UP001199424"/>
    </source>
</evidence>
<dbReference type="RefSeq" id="WP_308448974.1">
    <property type="nucleotide sequence ID" value="NZ_JAJEQC010000004.1"/>
</dbReference>
<keyword evidence="3" id="KW-1185">Reference proteome</keyword>